<proteinExistence type="predicted"/>
<dbReference type="AlphaFoldDB" id="A0A841RJP1"/>
<dbReference type="EMBL" id="JACHON010000002">
    <property type="protein sequence ID" value="MBB6512087.1"/>
    <property type="molecule type" value="Genomic_DNA"/>
</dbReference>
<protein>
    <submittedName>
        <fullName evidence="1">Uncharacterized protein</fullName>
    </submittedName>
</protein>
<keyword evidence="2" id="KW-1185">Reference proteome</keyword>
<evidence type="ECO:0000313" key="2">
    <source>
        <dbReference type="Proteomes" id="UP000572212"/>
    </source>
</evidence>
<evidence type="ECO:0000313" key="1">
    <source>
        <dbReference type="EMBL" id="MBB6512087.1"/>
    </source>
</evidence>
<organism evidence="1 2">
    <name type="scientific">Gracilibacillus halotolerans</name>
    <dbReference type="NCBI Taxonomy" id="74386"/>
    <lineage>
        <taxon>Bacteria</taxon>
        <taxon>Bacillati</taxon>
        <taxon>Bacillota</taxon>
        <taxon>Bacilli</taxon>
        <taxon>Bacillales</taxon>
        <taxon>Bacillaceae</taxon>
        <taxon>Gracilibacillus</taxon>
    </lineage>
</organism>
<gene>
    <name evidence="1" type="ORF">GGQ92_000868</name>
</gene>
<comment type="caution">
    <text evidence="1">The sequence shown here is derived from an EMBL/GenBank/DDBJ whole genome shotgun (WGS) entry which is preliminary data.</text>
</comment>
<reference evidence="1 2" key="1">
    <citation type="submission" date="2020-08" db="EMBL/GenBank/DDBJ databases">
        <title>Genomic Encyclopedia of Type Strains, Phase IV (KMG-IV): sequencing the most valuable type-strain genomes for metagenomic binning, comparative biology and taxonomic classification.</title>
        <authorList>
            <person name="Goeker M."/>
        </authorList>
    </citation>
    <scope>NUCLEOTIDE SEQUENCE [LARGE SCALE GENOMIC DNA]</scope>
    <source>
        <strain evidence="1 2">DSM 11805</strain>
    </source>
</reference>
<accession>A0A841RJP1</accession>
<name>A0A841RJP1_9BACI</name>
<dbReference type="Proteomes" id="UP000572212">
    <property type="component" value="Unassembled WGS sequence"/>
</dbReference>
<sequence length="54" mass="6236">MRCGTKYFDVEIDAENINQIMTVPARSPAEARKLVRQKCGSDVQILTVREKNRR</sequence>
<dbReference type="RefSeq" id="WP_184244969.1">
    <property type="nucleotide sequence ID" value="NZ_BAAACU010000002.1"/>
</dbReference>